<evidence type="ECO:0000313" key="7">
    <source>
        <dbReference type="Proteomes" id="UP000198406"/>
    </source>
</evidence>
<dbReference type="PROSITE" id="PS50865">
    <property type="entry name" value="ZF_MYND_2"/>
    <property type="match status" value="1"/>
</dbReference>
<keyword evidence="2 4" id="KW-0863">Zinc-finger</keyword>
<sequence>MTDDTTPMYEGKDIHVRQEPCCLHCWKQPPKLLKCSQCKSAWYCDSACQKNHYKQKHRKTCQKIAKFTKIMQQQTVLLGVSMTDNIFETEVGYFWDLPHTQTYMEASYDLADGY</sequence>
<dbReference type="Proteomes" id="UP000198406">
    <property type="component" value="Unassembled WGS sequence"/>
</dbReference>
<evidence type="ECO:0000256" key="2">
    <source>
        <dbReference type="ARBA" id="ARBA00022771"/>
    </source>
</evidence>
<proteinExistence type="predicted"/>
<dbReference type="SUPFAM" id="SSF144232">
    <property type="entry name" value="HIT/MYND zinc finger-like"/>
    <property type="match status" value="1"/>
</dbReference>
<organism evidence="6 7">
    <name type="scientific">Fistulifera solaris</name>
    <name type="common">Oleaginous diatom</name>
    <dbReference type="NCBI Taxonomy" id="1519565"/>
    <lineage>
        <taxon>Eukaryota</taxon>
        <taxon>Sar</taxon>
        <taxon>Stramenopiles</taxon>
        <taxon>Ochrophyta</taxon>
        <taxon>Bacillariophyta</taxon>
        <taxon>Bacillariophyceae</taxon>
        <taxon>Bacillariophycidae</taxon>
        <taxon>Naviculales</taxon>
        <taxon>Naviculaceae</taxon>
        <taxon>Fistulifera</taxon>
    </lineage>
</organism>
<dbReference type="EMBL" id="BDSP01000264">
    <property type="protein sequence ID" value="GAX28107.1"/>
    <property type="molecule type" value="Genomic_DNA"/>
</dbReference>
<name>A0A1Z5KPK7_FISSO</name>
<dbReference type="Gene3D" id="6.10.140.2220">
    <property type="match status" value="1"/>
</dbReference>
<evidence type="ECO:0000256" key="1">
    <source>
        <dbReference type="ARBA" id="ARBA00022723"/>
    </source>
</evidence>
<dbReference type="AlphaFoldDB" id="A0A1Z5KPK7"/>
<evidence type="ECO:0000256" key="3">
    <source>
        <dbReference type="ARBA" id="ARBA00022833"/>
    </source>
</evidence>
<keyword evidence="7" id="KW-1185">Reference proteome</keyword>
<accession>A0A1Z5KPK7</accession>
<evidence type="ECO:0000259" key="5">
    <source>
        <dbReference type="PROSITE" id="PS50865"/>
    </source>
</evidence>
<reference evidence="6 7" key="1">
    <citation type="journal article" date="2015" name="Plant Cell">
        <title>Oil accumulation by the oleaginous diatom Fistulifera solaris as revealed by the genome and transcriptome.</title>
        <authorList>
            <person name="Tanaka T."/>
            <person name="Maeda Y."/>
            <person name="Veluchamy A."/>
            <person name="Tanaka M."/>
            <person name="Abida H."/>
            <person name="Marechal E."/>
            <person name="Bowler C."/>
            <person name="Muto M."/>
            <person name="Sunaga Y."/>
            <person name="Tanaka M."/>
            <person name="Yoshino T."/>
            <person name="Taniguchi T."/>
            <person name="Fukuda Y."/>
            <person name="Nemoto M."/>
            <person name="Matsumoto M."/>
            <person name="Wong P.S."/>
            <person name="Aburatani S."/>
            <person name="Fujibuchi W."/>
        </authorList>
    </citation>
    <scope>NUCLEOTIDE SEQUENCE [LARGE SCALE GENOMIC DNA]</scope>
    <source>
        <strain evidence="6 7">JPCC DA0580</strain>
    </source>
</reference>
<keyword evidence="3" id="KW-0862">Zinc</keyword>
<dbReference type="GO" id="GO:0008270">
    <property type="term" value="F:zinc ion binding"/>
    <property type="evidence" value="ECO:0007669"/>
    <property type="project" value="UniProtKB-KW"/>
</dbReference>
<evidence type="ECO:0000256" key="4">
    <source>
        <dbReference type="PROSITE-ProRule" id="PRU00134"/>
    </source>
</evidence>
<dbReference type="InParanoid" id="A0A1Z5KPK7"/>
<dbReference type="Pfam" id="PF01753">
    <property type="entry name" value="zf-MYND"/>
    <property type="match status" value="1"/>
</dbReference>
<feature type="domain" description="MYND-type" evidence="5">
    <location>
        <begin position="22"/>
        <end position="61"/>
    </location>
</feature>
<evidence type="ECO:0000313" key="6">
    <source>
        <dbReference type="EMBL" id="GAX28107.1"/>
    </source>
</evidence>
<protein>
    <recommendedName>
        <fullName evidence="5">MYND-type domain-containing protein</fullName>
    </recommendedName>
</protein>
<keyword evidence="1" id="KW-0479">Metal-binding</keyword>
<dbReference type="OrthoDB" id="60251at2759"/>
<gene>
    <name evidence="6" type="ORF">FisN_2Hu068</name>
</gene>
<comment type="caution">
    <text evidence="6">The sequence shown here is derived from an EMBL/GenBank/DDBJ whole genome shotgun (WGS) entry which is preliminary data.</text>
</comment>
<dbReference type="InterPro" id="IPR002893">
    <property type="entry name" value="Znf_MYND"/>
</dbReference>